<name>A0A084J7Q4_9CLOT</name>
<dbReference type="Pfam" id="PF04199">
    <property type="entry name" value="Cyclase"/>
    <property type="match status" value="1"/>
</dbReference>
<dbReference type="EMBL" id="JPMD01000050">
    <property type="protein sequence ID" value="KEZ84988.1"/>
    <property type="molecule type" value="Genomic_DNA"/>
</dbReference>
<dbReference type="RefSeq" id="WP_035135483.1">
    <property type="nucleotide sequence ID" value="NZ_JBQHQR010000006.1"/>
</dbReference>
<dbReference type="Proteomes" id="UP000028542">
    <property type="component" value="Unassembled WGS sequence"/>
</dbReference>
<proteinExistence type="predicted"/>
<reference evidence="1 2" key="1">
    <citation type="submission" date="2014-07" db="EMBL/GenBank/DDBJ databases">
        <title>Draft genome of Clostridium sulfidigenes 113A isolated from sediments associated with methane hydrate from Krishna Godavari basin.</title>
        <authorList>
            <person name="Honkalas V.S."/>
            <person name="Dabir A.P."/>
            <person name="Arora P."/>
            <person name="Dhakephalkar P.K."/>
        </authorList>
    </citation>
    <scope>NUCLEOTIDE SEQUENCE [LARGE SCALE GENOMIC DNA]</scope>
    <source>
        <strain evidence="1 2">113A</strain>
    </source>
</reference>
<protein>
    <submittedName>
        <fullName evidence="1">Cyclase</fullName>
    </submittedName>
</protein>
<sequence>MNLHLTDFNIPVEILKWGDSQPTHQRQHIGTHIDCYNLSNIELPSQIDVKVIDARKIDIIDVNILENLSIKAGSFVIFRTGYLETYGYGSDEYFNSKPSPYLTNELIDRLLDCNVKLIGIDLSGIQHGKDHVAIDKYVENKGAYVIENICNLNKVTTEFKANLKWIQLEGATAIKVEIETI</sequence>
<accession>A0A084J7Q4</accession>
<dbReference type="AlphaFoldDB" id="A0A084J7Q4"/>
<dbReference type="SUPFAM" id="SSF102198">
    <property type="entry name" value="Putative cyclase"/>
    <property type="match status" value="1"/>
</dbReference>
<dbReference type="InterPro" id="IPR037175">
    <property type="entry name" value="KFase_sf"/>
</dbReference>
<evidence type="ECO:0000313" key="2">
    <source>
        <dbReference type="Proteomes" id="UP000028542"/>
    </source>
</evidence>
<dbReference type="eggNOG" id="COG1878">
    <property type="taxonomic scope" value="Bacteria"/>
</dbReference>
<dbReference type="Gene3D" id="3.50.30.50">
    <property type="entry name" value="Putative cyclase"/>
    <property type="match status" value="1"/>
</dbReference>
<dbReference type="GO" id="GO:0019441">
    <property type="term" value="P:L-tryptophan catabolic process to kynurenine"/>
    <property type="evidence" value="ECO:0007669"/>
    <property type="project" value="InterPro"/>
</dbReference>
<gene>
    <name evidence="1" type="ORF">IO99_17490</name>
</gene>
<comment type="caution">
    <text evidence="1">The sequence shown here is derived from an EMBL/GenBank/DDBJ whole genome shotgun (WGS) entry which is preliminary data.</text>
</comment>
<dbReference type="GO" id="GO:0004061">
    <property type="term" value="F:arylformamidase activity"/>
    <property type="evidence" value="ECO:0007669"/>
    <property type="project" value="InterPro"/>
</dbReference>
<keyword evidence="2" id="KW-1185">Reference proteome</keyword>
<dbReference type="STRING" id="318464.IO99_17490"/>
<organism evidence="1 2">
    <name type="scientific">Clostridium sulfidigenes</name>
    <dbReference type="NCBI Taxonomy" id="318464"/>
    <lineage>
        <taxon>Bacteria</taxon>
        <taxon>Bacillati</taxon>
        <taxon>Bacillota</taxon>
        <taxon>Clostridia</taxon>
        <taxon>Eubacteriales</taxon>
        <taxon>Clostridiaceae</taxon>
        <taxon>Clostridium</taxon>
    </lineage>
</organism>
<dbReference type="InterPro" id="IPR007325">
    <property type="entry name" value="KFase/CYL"/>
</dbReference>
<evidence type="ECO:0000313" key="1">
    <source>
        <dbReference type="EMBL" id="KEZ84988.1"/>
    </source>
</evidence>